<comment type="function">
    <text evidence="5">PPIases accelerate the folding of proteins. It catalyzes the cis-trans isomerization of proline imidic peptide bonds in oligopeptides.</text>
</comment>
<evidence type="ECO:0000256" key="4">
    <source>
        <dbReference type="ARBA" id="ARBA00023235"/>
    </source>
</evidence>
<protein>
    <recommendedName>
        <fullName evidence="5">Peptidyl-prolyl cis-trans isomerase</fullName>
        <shortName evidence="5">PPIase</shortName>
        <ecNumber evidence="5">5.2.1.8</ecNumber>
    </recommendedName>
</protein>
<dbReference type="Pfam" id="PF00160">
    <property type="entry name" value="Pro_isomerase"/>
    <property type="match status" value="1"/>
</dbReference>
<keyword evidence="3 5" id="KW-0697">Rotamase</keyword>
<dbReference type="Proteomes" id="UP001567538">
    <property type="component" value="Unassembled WGS sequence"/>
</dbReference>
<sequence>MTNPKCTNEKDNNHSGKPLHYKGSSFHRMIPNFMCQGGDFTARNGIGSLSIYGENFAEENFVKKHTDPYILSMAYTGLGTNRSQVFICTAKTEWLDSKHVVFGQVVEGYDIVKENEEVGSDNGRLSKPIVINDCGQLS</sequence>
<keyword evidence="4 5" id="KW-0413">Isomerase</keyword>
<reference evidence="7 8" key="1">
    <citation type="submission" date="2024-06" db="EMBL/GenBank/DDBJ databases">
        <title>A chromosome level genome sequence of Diviner's sage (Salvia divinorum).</title>
        <authorList>
            <person name="Ford S.A."/>
            <person name="Ro D.-K."/>
            <person name="Ness R.W."/>
            <person name="Phillips M.A."/>
        </authorList>
    </citation>
    <scope>NUCLEOTIDE SEQUENCE [LARGE SCALE GENOMIC DNA]</scope>
    <source>
        <strain evidence="7">SAF-2024a</strain>
        <tissue evidence="7">Leaf</tissue>
    </source>
</reference>
<evidence type="ECO:0000259" key="6">
    <source>
        <dbReference type="PROSITE" id="PS50072"/>
    </source>
</evidence>
<dbReference type="InterPro" id="IPR029000">
    <property type="entry name" value="Cyclophilin-like_dom_sf"/>
</dbReference>
<dbReference type="PANTHER" id="PTHR11071:SF561">
    <property type="entry name" value="PEPTIDYL-PROLYL CIS-TRANS ISOMERASE D-RELATED"/>
    <property type="match status" value="1"/>
</dbReference>
<comment type="caution">
    <text evidence="7">The sequence shown here is derived from an EMBL/GenBank/DDBJ whole genome shotgun (WGS) entry which is preliminary data.</text>
</comment>
<keyword evidence="8" id="KW-1185">Reference proteome</keyword>
<proteinExistence type="inferred from homology"/>
<dbReference type="InterPro" id="IPR024936">
    <property type="entry name" value="Cyclophilin-type_PPIase"/>
</dbReference>
<dbReference type="EC" id="5.2.1.8" evidence="5"/>
<dbReference type="GO" id="GO:0003755">
    <property type="term" value="F:peptidyl-prolyl cis-trans isomerase activity"/>
    <property type="evidence" value="ECO:0007669"/>
    <property type="project" value="UniProtKB-UniRule"/>
</dbReference>
<dbReference type="PIRSF" id="PIRSF001467">
    <property type="entry name" value="Peptidylpro_ismrse"/>
    <property type="match status" value="1"/>
</dbReference>
<comment type="catalytic activity">
    <reaction evidence="1 5">
        <text>[protein]-peptidylproline (omega=180) = [protein]-peptidylproline (omega=0)</text>
        <dbReference type="Rhea" id="RHEA:16237"/>
        <dbReference type="Rhea" id="RHEA-COMP:10747"/>
        <dbReference type="Rhea" id="RHEA-COMP:10748"/>
        <dbReference type="ChEBI" id="CHEBI:83833"/>
        <dbReference type="ChEBI" id="CHEBI:83834"/>
        <dbReference type="EC" id="5.2.1.8"/>
    </reaction>
</comment>
<dbReference type="PROSITE" id="PS00170">
    <property type="entry name" value="CSA_PPIASE_1"/>
    <property type="match status" value="1"/>
</dbReference>
<evidence type="ECO:0000256" key="1">
    <source>
        <dbReference type="ARBA" id="ARBA00000971"/>
    </source>
</evidence>
<name>A0ABD1FPU4_SALDI</name>
<gene>
    <name evidence="7" type="primary">CYP1</name>
    <name evidence="7" type="ORF">AAHA92_32700</name>
</gene>
<organism evidence="7 8">
    <name type="scientific">Salvia divinorum</name>
    <name type="common">Maria pastora</name>
    <name type="synonym">Diviner's sage</name>
    <dbReference type="NCBI Taxonomy" id="28513"/>
    <lineage>
        <taxon>Eukaryota</taxon>
        <taxon>Viridiplantae</taxon>
        <taxon>Streptophyta</taxon>
        <taxon>Embryophyta</taxon>
        <taxon>Tracheophyta</taxon>
        <taxon>Spermatophyta</taxon>
        <taxon>Magnoliopsida</taxon>
        <taxon>eudicotyledons</taxon>
        <taxon>Gunneridae</taxon>
        <taxon>Pentapetalae</taxon>
        <taxon>asterids</taxon>
        <taxon>lamiids</taxon>
        <taxon>Lamiales</taxon>
        <taxon>Lamiaceae</taxon>
        <taxon>Nepetoideae</taxon>
        <taxon>Mentheae</taxon>
        <taxon>Salviinae</taxon>
        <taxon>Salvia</taxon>
        <taxon>Salvia subgen. Calosphace</taxon>
    </lineage>
</organism>
<comment type="similarity">
    <text evidence="2 5">Belongs to the cyclophilin-type PPIase family.</text>
</comment>
<dbReference type="Gene3D" id="2.40.100.10">
    <property type="entry name" value="Cyclophilin-like"/>
    <property type="match status" value="1"/>
</dbReference>
<feature type="domain" description="PPIase cyclophilin-type" evidence="6">
    <location>
        <begin position="6"/>
        <end position="136"/>
    </location>
</feature>
<dbReference type="EMBL" id="JBEAFC010000014">
    <property type="protein sequence ID" value="KAL1532728.1"/>
    <property type="molecule type" value="Genomic_DNA"/>
</dbReference>
<evidence type="ECO:0000313" key="7">
    <source>
        <dbReference type="EMBL" id="KAL1532728.1"/>
    </source>
</evidence>
<evidence type="ECO:0000256" key="5">
    <source>
        <dbReference type="RuleBase" id="RU363019"/>
    </source>
</evidence>
<evidence type="ECO:0000256" key="3">
    <source>
        <dbReference type="ARBA" id="ARBA00023110"/>
    </source>
</evidence>
<dbReference type="InterPro" id="IPR002130">
    <property type="entry name" value="Cyclophilin-type_PPIase_dom"/>
</dbReference>
<dbReference type="PRINTS" id="PR00153">
    <property type="entry name" value="CSAPPISMRASE"/>
</dbReference>
<accession>A0ABD1FPU4</accession>
<evidence type="ECO:0000313" key="8">
    <source>
        <dbReference type="Proteomes" id="UP001567538"/>
    </source>
</evidence>
<dbReference type="AlphaFoldDB" id="A0ABD1FPU4"/>
<dbReference type="FunFam" id="2.40.100.10:FF:000025">
    <property type="entry name" value="Peptidyl-prolyl cis-trans isomerase CYP19-2"/>
    <property type="match status" value="1"/>
</dbReference>
<dbReference type="InterPro" id="IPR020892">
    <property type="entry name" value="Cyclophilin-type_PPIase_CS"/>
</dbReference>
<evidence type="ECO:0000256" key="2">
    <source>
        <dbReference type="ARBA" id="ARBA00007365"/>
    </source>
</evidence>
<dbReference type="PANTHER" id="PTHR11071">
    <property type="entry name" value="PEPTIDYL-PROLYL CIS-TRANS ISOMERASE"/>
    <property type="match status" value="1"/>
</dbReference>
<dbReference type="PROSITE" id="PS50072">
    <property type="entry name" value="CSA_PPIASE_2"/>
    <property type="match status" value="1"/>
</dbReference>
<dbReference type="SUPFAM" id="SSF50891">
    <property type="entry name" value="Cyclophilin-like"/>
    <property type="match status" value="1"/>
</dbReference>